<dbReference type="InterPro" id="IPR008279">
    <property type="entry name" value="PEP-util_enz_mobile_dom"/>
</dbReference>
<comment type="caution">
    <text evidence="3">The sequence shown here is derived from an EMBL/GenBank/DDBJ whole genome shotgun (WGS) entry which is preliminary data.</text>
</comment>
<dbReference type="Gene3D" id="3.50.30.10">
    <property type="entry name" value="Phosphohistidine domain"/>
    <property type="match status" value="1"/>
</dbReference>
<protein>
    <recommendedName>
        <fullName evidence="2">PEP-utilising enzyme mobile domain-containing protein</fullName>
    </recommendedName>
</protein>
<evidence type="ECO:0000313" key="3">
    <source>
        <dbReference type="EMBL" id="KUO03986.1"/>
    </source>
</evidence>
<dbReference type="EMBL" id="LMWY01000015">
    <property type="protein sequence ID" value="KUO03986.1"/>
    <property type="molecule type" value="Genomic_DNA"/>
</dbReference>
<feature type="region of interest" description="Disordered" evidence="1">
    <location>
        <begin position="1"/>
        <end position="20"/>
    </location>
</feature>
<dbReference type="GO" id="GO:0016772">
    <property type="term" value="F:transferase activity, transferring phosphorus-containing groups"/>
    <property type="evidence" value="ECO:0007669"/>
    <property type="project" value="InterPro"/>
</dbReference>
<dbReference type="SUPFAM" id="SSF52009">
    <property type="entry name" value="Phosphohistidine domain"/>
    <property type="match status" value="1"/>
</dbReference>
<dbReference type="Pfam" id="PF00391">
    <property type="entry name" value="PEP-utilizers"/>
    <property type="match status" value="1"/>
</dbReference>
<proteinExistence type="predicted"/>
<gene>
    <name evidence="3" type="ORF">AQJ67_14650</name>
</gene>
<name>A0A101U4C0_9ACTN</name>
<dbReference type="AlphaFoldDB" id="A0A101U4C0"/>
<dbReference type="InterPro" id="IPR036637">
    <property type="entry name" value="Phosphohistidine_dom_sf"/>
</dbReference>
<keyword evidence="4" id="KW-1185">Reference proteome</keyword>
<organism evidence="3 4">
    <name type="scientific">Streptomyces caeruleatus</name>
    <dbReference type="NCBI Taxonomy" id="661399"/>
    <lineage>
        <taxon>Bacteria</taxon>
        <taxon>Bacillati</taxon>
        <taxon>Actinomycetota</taxon>
        <taxon>Actinomycetes</taxon>
        <taxon>Kitasatosporales</taxon>
        <taxon>Streptomycetaceae</taxon>
        <taxon>Streptomyces</taxon>
    </lineage>
</organism>
<feature type="domain" description="PEP-utilising enzyme mobile" evidence="2">
    <location>
        <begin position="2"/>
        <end position="53"/>
    </location>
</feature>
<sequence>MLVVRTLDPRSPPLLPGLTGRPGLVAQTGSRSSHLAFLAREFGLPAVVGATDDAARHFPPRSRLTAPVPGSPPPSRLTAWWPLRGA</sequence>
<dbReference type="Proteomes" id="UP000053429">
    <property type="component" value="Unassembled WGS sequence"/>
</dbReference>
<reference evidence="3 4" key="1">
    <citation type="submission" date="2015-10" db="EMBL/GenBank/DDBJ databases">
        <title>Draft genome sequence of Streptomyces caeruleatus NRRL B-24802, type strain for the species Streptomyces caeruleatus.</title>
        <authorList>
            <person name="Ruckert C."/>
            <person name="Winkler A."/>
            <person name="Kalinowski J."/>
            <person name="Kampfer P."/>
            <person name="Glaeser S."/>
        </authorList>
    </citation>
    <scope>NUCLEOTIDE SEQUENCE [LARGE SCALE GENOMIC DNA]</scope>
    <source>
        <strain evidence="3 4">NRRL B-24802</strain>
    </source>
</reference>
<evidence type="ECO:0000256" key="1">
    <source>
        <dbReference type="SAM" id="MobiDB-lite"/>
    </source>
</evidence>
<evidence type="ECO:0000259" key="2">
    <source>
        <dbReference type="Pfam" id="PF00391"/>
    </source>
</evidence>
<feature type="region of interest" description="Disordered" evidence="1">
    <location>
        <begin position="61"/>
        <end position="86"/>
    </location>
</feature>
<accession>A0A101U4C0</accession>
<evidence type="ECO:0000313" key="4">
    <source>
        <dbReference type="Proteomes" id="UP000053429"/>
    </source>
</evidence>